<dbReference type="EMBL" id="CM009290">
    <property type="protein sequence ID" value="PNT52379.1"/>
    <property type="molecule type" value="Genomic_DNA"/>
</dbReference>
<evidence type="ECO:0008006" key="8">
    <source>
        <dbReference type="Google" id="ProtNLM"/>
    </source>
</evidence>
<dbReference type="FunFam" id="3.40.47.10:FF:000025">
    <property type="entry name" value="Chalcone synthase 2"/>
    <property type="match status" value="1"/>
</dbReference>
<keyword evidence="3" id="KW-0012">Acyltransferase</keyword>
<feature type="active site" description="Acyl-thioester intermediate" evidence="2">
    <location>
        <position position="149"/>
    </location>
</feature>
<dbReference type="PANTHER" id="PTHR11877:SF57">
    <property type="entry name" value="CHALCONE SYNTHASE"/>
    <property type="match status" value="1"/>
</dbReference>
<dbReference type="Pfam" id="PF00195">
    <property type="entry name" value="Chal_sti_synt_N"/>
    <property type="match status" value="1"/>
</dbReference>
<name>A0A2K2BRH8_POPTR</name>
<keyword evidence="7" id="KW-1185">Reference proteome</keyword>
<protein>
    <recommendedName>
        <fullName evidence="8">Chalcone synthase</fullName>
    </recommendedName>
</protein>
<dbReference type="InterPro" id="IPR001099">
    <property type="entry name" value="Chalcone/stilbene_synt_N"/>
</dbReference>
<organism evidence="6 7">
    <name type="scientific">Populus trichocarpa</name>
    <name type="common">Western balsam poplar</name>
    <name type="synonym">Populus balsamifera subsp. trichocarpa</name>
    <dbReference type="NCBI Taxonomy" id="3694"/>
    <lineage>
        <taxon>Eukaryota</taxon>
        <taxon>Viridiplantae</taxon>
        <taxon>Streptophyta</taxon>
        <taxon>Embryophyta</taxon>
        <taxon>Tracheophyta</taxon>
        <taxon>Spermatophyta</taxon>
        <taxon>Magnoliopsida</taxon>
        <taxon>eudicotyledons</taxon>
        <taxon>Gunneridae</taxon>
        <taxon>Pentapetalae</taxon>
        <taxon>rosids</taxon>
        <taxon>fabids</taxon>
        <taxon>Malpighiales</taxon>
        <taxon>Salicaceae</taxon>
        <taxon>Saliceae</taxon>
        <taxon>Populus</taxon>
    </lineage>
</organism>
<dbReference type="ExpressionAtlas" id="A0A2K2BRH8">
    <property type="expression patterns" value="differential"/>
</dbReference>
<sequence>MASILAIGTANPPNCFDQADYPDFYFRVTKSEHMTQLKDKFKRICEKSKIRKRYMYITEDTIKKNPSLSTYDAASLDARQEILVTEVPKLGKEAALKAIEEWGQPKSKITHLIFCTSSGTHMPGADHELTKLLGLERSVKRFMMYQQGCFTAALALRLSKDLAENNPGARVLIVCSENMTVCFRAPSETHLDILVGSAIFSDGAAAIIVGADPDTATERPLFQLVSAEQCIVPDSDDGIVGHIREMGISYYLHKMVPKIVAEGAAQCLVETFNARYGIKDWNSLFYVVHPGGTGVLNKFEEHIGLTKDKLRASRHVLSEYGNMWGPSMFFVLDEMRRRSAKEGKATTGEGLDLGVLFGFGPGVTIETIVLRSFATD</sequence>
<dbReference type="Gene3D" id="3.40.47.10">
    <property type="match status" value="2"/>
</dbReference>
<dbReference type="PANTHER" id="PTHR11877">
    <property type="entry name" value="HYDROXYMETHYLGLUTARYL-COA SYNTHASE"/>
    <property type="match status" value="1"/>
</dbReference>
<evidence type="ECO:0000256" key="1">
    <source>
        <dbReference type="ARBA" id="ARBA00005531"/>
    </source>
</evidence>
<dbReference type="PIRSF" id="PIRSF000451">
    <property type="entry name" value="PKS_III"/>
    <property type="match status" value="1"/>
</dbReference>
<evidence type="ECO:0000256" key="2">
    <source>
        <dbReference type="PIRSR" id="PIRSR000451-1"/>
    </source>
</evidence>
<dbReference type="Pfam" id="PF02797">
    <property type="entry name" value="Chal_sti_synt_C"/>
    <property type="match status" value="1"/>
</dbReference>
<proteinExistence type="inferred from homology"/>
<dbReference type="GO" id="GO:0016747">
    <property type="term" value="F:acyltransferase activity, transferring groups other than amino-acyl groups"/>
    <property type="evidence" value="ECO:0007669"/>
    <property type="project" value="InterPro"/>
</dbReference>
<feature type="domain" description="Chalcone/stilbene synthase C-terminal" evidence="5">
    <location>
        <begin position="223"/>
        <end position="373"/>
    </location>
</feature>
<comment type="similarity">
    <text evidence="1 3">Belongs to the thiolase-like superfamily. Chalcone/stilbene synthases family.</text>
</comment>
<evidence type="ECO:0000259" key="5">
    <source>
        <dbReference type="Pfam" id="PF02797"/>
    </source>
</evidence>
<dbReference type="STRING" id="3694.A0A2K2BRH8"/>
<dbReference type="InterPro" id="IPR012328">
    <property type="entry name" value="Chalcone/stilbene_synt_C"/>
</dbReference>
<dbReference type="Proteomes" id="UP000006729">
    <property type="component" value="Chromosome 1"/>
</dbReference>
<gene>
    <name evidence="6" type="ORF">POPTR_001G028600</name>
</gene>
<dbReference type="FunFam" id="3.40.47.10:FF:000014">
    <property type="entry name" value="Chalcone synthase 1"/>
    <property type="match status" value="1"/>
</dbReference>
<dbReference type="AlphaFoldDB" id="A0A2K2BRH8"/>
<dbReference type="InterPro" id="IPR011141">
    <property type="entry name" value="Polyketide_synthase_type-III"/>
</dbReference>
<dbReference type="CDD" id="cd00831">
    <property type="entry name" value="CHS_like"/>
    <property type="match status" value="1"/>
</dbReference>
<dbReference type="InParanoid" id="A0A2K2BRH8"/>
<dbReference type="SUPFAM" id="SSF53901">
    <property type="entry name" value="Thiolase-like"/>
    <property type="match status" value="2"/>
</dbReference>
<evidence type="ECO:0000259" key="4">
    <source>
        <dbReference type="Pfam" id="PF00195"/>
    </source>
</evidence>
<accession>A0A2K2BRH8</accession>
<keyword evidence="3" id="KW-0808">Transferase</keyword>
<evidence type="ECO:0000256" key="3">
    <source>
        <dbReference type="RuleBase" id="RU003633"/>
    </source>
</evidence>
<feature type="domain" description="Chalcone/stilbene synthase N-terminal" evidence="4">
    <location>
        <begin position="2"/>
        <end position="213"/>
    </location>
</feature>
<reference evidence="6 7" key="1">
    <citation type="journal article" date="2006" name="Science">
        <title>The genome of black cottonwood, Populus trichocarpa (Torr. &amp; Gray).</title>
        <authorList>
            <person name="Tuskan G.A."/>
            <person name="Difazio S."/>
            <person name="Jansson S."/>
            <person name="Bohlmann J."/>
            <person name="Grigoriev I."/>
            <person name="Hellsten U."/>
            <person name="Putnam N."/>
            <person name="Ralph S."/>
            <person name="Rombauts S."/>
            <person name="Salamov A."/>
            <person name="Schein J."/>
            <person name="Sterck L."/>
            <person name="Aerts A."/>
            <person name="Bhalerao R.R."/>
            <person name="Bhalerao R.P."/>
            <person name="Blaudez D."/>
            <person name="Boerjan W."/>
            <person name="Brun A."/>
            <person name="Brunner A."/>
            <person name="Busov V."/>
            <person name="Campbell M."/>
            <person name="Carlson J."/>
            <person name="Chalot M."/>
            <person name="Chapman J."/>
            <person name="Chen G.L."/>
            <person name="Cooper D."/>
            <person name="Coutinho P.M."/>
            <person name="Couturier J."/>
            <person name="Covert S."/>
            <person name="Cronk Q."/>
            <person name="Cunningham R."/>
            <person name="Davis J."/>
            <person name="Degroeve S."/>
            <person name="Dejardin A."/>
            <person name="Depamphilis C."/>
            <person name="Detter J."/>
            <person name="Dirks B."/>
            <person name="Dubchak I."/>
            <person name="Duplessis S."/>
            <person name="Ehlting J."/>
            <person name="Ellis B."/>
            <person name="Gendler K."/>
            <person name="Goodstein D."/>
            <person name="Gribskov M."/>
            <person name="Grimwood J."/>
            <person name="Groover A."/>
            <person name="Gunter L."/>
            <person name="Hamberger B."/>
            <person name="Heinze B."/>
            <person name="Helariutta Y."/>
            <person name="Henrissat B."/>
            <person name="Holligan D."/>
            <person name="Holt R."/>
            <person name="Huang W."/>
            <person name="Islam-Faridi N."/>
            <person name="Jones S."/>
            <person name="Jones-Rhoades M."/>
            <person name="Jorgensen R."/>
            <person name="Joshi C."/>
            <person name="Kangasjarvi J."/>
            <person name="Karlsson J."/>
            <person name="Kelleher C."/>
            <person name="Kirkpatrick R."/>
            <person name="Kirst M."/>
            <person name="Kohler A."/>
            <person name="Kalluri U."/>
            <person name="Larimer F."/>
            <person name="Leebens-Mack J."/>
            <person name="Leple J.C."/>
            <person name="Locascio P."/>
            <person name="Lou Y."/>
            <person name="Lucas S."/>
            <person name="Martin F."/>
            <person name="Montanini B."/>
            <person name="Napoli C."/>
            <person name="Nelson D.R."/>
            <person name="Nelson C."/>
            <person name="Nieminen K."/>
            <person name="Nilsson O."/>
            <person name="Pereda V."/>
            <person name="Peter G."/>
            <person name="Philippe R."/>
            <person name="Pilate G."/>
            <person name="Poliakov A."/>
            <person name="Razumovskaya J."/>
            <person name="Richardson P."/>
            <person name="Rinaldi C."/>
            <person name="Ritland K."/>
            <person name="Rouze P."/>
            <person name="Ryaboy D."/>
            <person name="Schmutz J."/>
            <person name="Schrader J."/>
            <person name="Segerman B."/>
            <person name="Shin H."/>
            <person name="Siddiqui A."/>
            <person name="Sterky F."/>
            <person name="Terry A."/>
            <person name="Tsai C.J."/>
            <person name="Uberbacher E."/>
            <person name="Unneberg P."/>
            <person name="Vahala J."/>
            <person name="Wall K."/>
            <person name="Wessler S."/>
            <person name="Yang G."/>
            <person name="Yin T."/>
            <person name="Douglas C."/>
            <person name="Marra M."/>
            <person name="Sandberg G."/>
            <person name="Van de Peer Y."/>
            <person name="Rokhsar D."/>
        </authorList>
    </citation>
    <scope>NUCLEOTIDE SEQUENCE [LARGE SCALE GENOMIC DNA]</scope>
    <source>
        <strain evidence="7">cv. Nisqually</strain>
    </source>
</reference>
<dbReference type="InterPro" id="IPR016039">
    <property type="entry name" value="Thiolase-like"/>
</dbReference>
<evidence type="ECO:0000313" key="7">
    <source>
        <dbReference type="Proteomes" id="UP000006729"/>
    </source>
</evidence>
<evidence type="ECO:0000313" key="6">
    <source>
        <dbReference type="EMBL" id="PNT52379.1"/>
    </source>
</evidence>